<feature type="transmembrane region" description="Helical" evidence="1">
    <location>
        <begin position="334"/>
        <end position="354"/>
    </location>
</feature>
<dbReference type="Gene3D" id="3.30.70.1440">
    <property type="entry name" value="Multidrug efflux transporter AcrB pore domain"/>
    <property type="match status" value="1"/>
</dbReference>
<dbReference type="PANTHER" id="PTHR32063:SF4">
    <property type="entry name" value="SLR6043 PROTEIN"/>
    <property type="match status" value="1"/>
</dbReference>
<feature type="transmembrane region" description="Helical" evidence="1">
    <location>
        <begin position="881"/>
        <end position="903"/>
    </location>
</feature>
<dbReference type="SUPFAM" id="SSF82693">
    <property type="entry name" value="Multidrug efflux transporter AcrB pore domain, PN1, PN2, PC1 and PC2 subdomains"/>
    <property type="match status" value="2"/>
</dbReference>
<dbReference type="GO" id="GO:0042910">
    <property type="term" value="F:xenobiotic transmembrane transporter activity"/>
    <property type="evidence" value="ECO:0007669"/>
    <property type="project" value="TreeGrafter"/>
</dbReference>
<proteinExistence type="predicted"/>
<reference evidence="2 3" key="1">
    <citation type="submission" date="2018-02" db="EMBL/GenBank/DDBJ databases">
        <title>Comparative genomes isolates from brazilian mangrove.</title>
        <authorList>
            <person name="Araujo J.E."/>
            <person name="Taketani R.G."/>
            <person name="Silva M.C.P."/>
            <person name="Loureco M.V."/>
            <person name="Andreote F.D."/>
        </authorList>
    </citation>
    <scope>NUCLEOTIDE SEQUENCE [LARGE SCALE GENOMIC DNA]</scope>
    <source>
        <strain evidence="2 3">Nap-Phe MGV</strain>
    </source>
</reference>
<feature type="transmembrane region" description="Helical" evidence="1">
    <location>
        <begin position="909"/>
        <end position="927"/>
    </location>
</feature>
<dbReference type="SUPFAM" id="SSF82866">
    <property type="entry name" value="Multidrug efflux transporter AcrB transmembrane domain"/>
    <property type="match status" value="2"/>
</dbReference>
<evidence type="ECO:0000313" key="3">
    <source>
        <dbReference type="Proteomes" id="UP000237819"/>
    </source>
</evidence>
<comment type="caution">
    <text evidence="2">The sequence shown here is derived from an EMBL/GenBank/DDBJ whole genome shotgun (WGS) entry which is preliminary data.</text>
</comment>
<dbReference type="Gene3D" id="1.20.1640.10">
    <property type="entry name" value="Multidrug efflux transporter AcrB transmembrane domain"/>
    <property type="match status" value="2"/>
</dbReference>
<dbReference type="Gene3D" id="3.30.70.1320">
    <property type="entry name" value="Multidrug efflux transporter AcrB pore domain like"/>
    <property type="match status" value="1"/>
</dbReference>
<feature type="transmembrane region" description="Helical" evidence="1">
    <location>
        <begin position="361"/>
        <end position="381"/>
    </location>
</feature>
<dbReference type="Gene3D" id="3.30.2090.10">
    <property type="entry name" value="Multidrug efflux transporter AcrB TolC docking domain, DN and DC subdomains"/>
    <property type="match status" value="2"/>
</dbReference>
<keyword evidence="1" id="KW-1133">Transmembrane helix</keyword>
<keyword evidence="1" id="KW-0472">Membrane</keyword>
<organism evidence="2 3">
    <name type="scientific">Blastopirellula marina</name>
    <dbReference type="NCBI Taxonomy" id="124"/>
    <lineage>
        <taxon>Bacteria</taxon>
        <taxon>Pseudomonadati</taxon>
        <taxon>Planctomycetota</taxon>
        <taxon>Planctomycetia</taxon>
        <taxon>Pirellulales</taxon>
        <taxon>Pirellulaceae</taxon>
        <taxon>Blastopirellula</taxon>
    </lineage>
</organism>
<dbReference type="SUPFAM" id="SSF82714">
    <property type="entry name" value="Multidrug efflux transporter AcrB TolC docking domain, DN and DC subdomains"/>
    <property type="match status" value="2"/>
</dbReference>
<feature type="transmembrane region" description="Helical" evidence="1">
    <location>
        <begin position="857"/>
        <end position="874"/>
    </location>
</feature>
<dbReference type="RefSeq" id="WP_105334625.1">
    <property type="nucleotide sequence ID" value="NZ_PUHZ01000007.1"/>
</dbReference>
<dbReference type="Gene3D" id="3.30.70.1430">
    <property type="entry name" value="Multidrug efflux transporter AcrB pore domain"/>
    <property type="match status" value="2"/>
</dbReference>
<evidence type="ECO:0000256" key="1">
    <source>
        <dbReference type="SAM" id="Phobius"/>
    </source>
</evidence>
<feature type="transmembrane region" description="Helical" evidence="1">
    <location>
        <begin position="957"/>
        <end position="976"/>
    </location>
</feature>
<dbReference type="PANTHER" id="PTHR32063">
    <property type="match status" value="1"/>
</dbReference>
<gene>
    <name evidence="2" type="ORF">C5Y93_06650</name>
</gene>
<keyword evidence="1" id="KW-0812">Transmembrane</keyword>
<dbReference type="InterPro" id="IPR001036">
    <property type="entry name" value="Acrflvin-R"/>
</dbReference>
<evidence type="ECO:0000313" key="2">
    <source>
        <dbReference type="EMBL" id="PQO46826.1"/>
    </source>
</evidence>
<feature type="transmembrane region" description="Helical" evidence="1">
    <location>
        <begin position="470"/>
        <end position="498"/>
    </location>
</feature>
<dbReference type="EMBL" id="PUHZ01000007">
    <property type="protein sequence ID" value="PQO46826.1"/>
    <property type="molecule type" value="Genomic_DNA"/>
</dbReference>
<name>A0A2S8GQX1_9BACT</name>
<feature type="transmembrane region" description="Helical" evidence="1">
    <location>
        <begin position="519"/>
        <end position="544"/>
    </location>
</feature>
<feature type="transmembrane region" description="Helical" evidence="1">
    <location>
        <begin position="12"/>
        <end position="30"/>
    </location>
</feature>
<dbReference type="Proteomes" id="UP000237819">
    <property type="component" value="Unassembled WGS sequence"/>
</dbReference>
<accession>A0A2S8GQX1</accession>
<dbReference type="AlphaFoldDB" id="A0A2S8GQX1"/>
<protein>
    <submittedName>
        <fullName evidence="2">Acriflavin resistance protein</fullName>
    </submittedName>
</protein>
<dbReference type="OrthoDB" id="219750at2"/>
<sequence length="1025" mass="111865">MSWLVETALKLRVAVVALSVLLIVVGIRLIPHLPLDVFPEFSPPYVEVQTEAPGLSAEEVENLVTFPLENALVGTPGLETIRSKSVLGLSSIRLLLSYDADVYRTRQLVQERLAAETPRLPVVARAPVILQPLSSLSRMMKIGIWSEELDQRDLTELAVWTIRPRLMAIPGVANVAIWGQRDKEFQVLVDPQKLRDHQVTLDTVIKSAGDAVVLDAGGFVDTPNQRLAVRQLSPVQSPDDLSQTVVAYQNGAVLHLGDVAEVKVGSPPAIGDAIINDVPGLLLIVEKQPAANMLEVTRKVEEALEMMKPGLQGVEIDSTIFRPATFIERSIDNLTNALLIGCVLVVVVLVLFLFDWRTAVISLTAIPLSLVATVVVLYWWGLTINTMIIAGLVIALGEVVDDAIIDVENIVRRLRLNRAEGEPKSSFRVVLEASLEVRSAVVYATAIIILVFLPIFFLEGLPGAFFRPLALGYVLAISASLLVALLVTPALSLLILPFGKKETHEPPLSRWLRRPYRAVLPWFVQRPIGAIVLLAVSFLGTFWLTNHLGQEFLPNFQETDFLMHFVERPGTSIAAMDRVTIQASKELRAIPGVRNFGSHIGRAEAADEVVGPNFTELWISIEEDADYEKTHNEIVETVEAYPGLYRDVLTYLRERVKEVLTGSSSSIVVRIYGPDLDGLREQAQAVAAAMEKVDGAAHLKVEAQVLVPQVEVRLRPDAAERFGLTPGQVRRAVTTILRGTKVGEVYENQKKYSVVVWGNEEARSDLTALHDLRIDTPTGGQVPLRDLADVSIVPAPNEVKREGGSRRIDVSCDAEGRDLGSVARDIEAAVLAVPFDRGYHPEFLGEYAARQQSQNQLFALSAISLIGMVLILYVDFQSLRLTMIVALTIPFALIGGVVAAWIAGGVLSLGSLIGFVTVLGIAARNGIMLVSHYRHLQAAEGEPFGLSLVIRGAEERLLPILMTVLTTSLALLPLAISGNKPGHEIEYPLAVVIIGGLVTSTILNLFILPPLYLLCAKPYDGASET</sequence>
<feature type="transmembrane region" description="Helical" evidence="1">
    <location>
        <begin position="440"/>
        <end position="458"/>
    </location>
</feature>
<dbReference type="GO" id="GO:0005886">
    <property type="term" value="C:plasma membrane"/>
    <property type="evidence" value="ECO:0007669"/>
    <property type="project" value="TreeGrafter"/>
</dbReference>
<feature type="transmembrane region" description="Helical" evidence="1">
    <location>
        <begin position="988"/>
        <end position="1008"/>
    </location>
</feature>
<dbReference type="InterPro" id="IPR027463">
    <property type="entry name" value="AcrB_DN_DC_subdom"/>
</dbReference>
<dbReference type="PRINTS" id="PR00702">
    <property type="entry name" value="ACRIFLAVINRP"/>
</dbReference>
<dbReference type="Pfam" id="PF00873">
    <property type="entry name" value="ACR_tran"/>
    <property type="match status" value="1"/>
</dbReference>